<dbReference type="Gene3D" id="3.40.50.850">
    <property type="entry name" value="Isochorismatase-like"/>
    <property type="match status" value="1"/>
</dbReference>
<evidence type="ECO:0000313" key="10">
    <source>
        <dbReference type="Proteomes" id="UP000501346"/>
    </source>
</evidence>
<dbReference type="SMR" id="A0A6C1DRI2"/>
<dbReference type="SUPFAM" id="SSF52499">
    <property type="entry name" value="Isochorismatase-like hydrolases"/>
    <property type="match status" value="1"/>
</dbReference>
<dbReference type="GO" id="GO:0046872">
    <property type="term" value="F:metal ion binding"/>
    <property type="evidence" value="ECO:0007669"/>
    <property type="project" value="UniProtKB-KW"/>
</dbReference>
<evidence type="ECO:0000256" key="4">
    <source>
        <dbReference type="ARBA" id="ARBA00022801"/>
    </source>
</evidence>
<proteinExistence type="inferred from homology"/>
<dbReference type="AlphaFoldDB" id="A0A6C1DRI2"/>
<dbReference type="GO" id="GO:0008936">
    <property type="term" value="F:nicotinamidase activity"/>
    <property type="evidence" value="ECO:0007669"/>
    <property type="project" value="UniProtKB-EC"/>
</dbReference>
<gene>
    <name evidence="9" type="primary">PNC1_1</name>
    <name evidence="9" type="ORF">GRS66_001780</name>
</gene>
<organism evidence="9 10">
    <name type="scientific">Saccharomyces pastorianus</name>
    <name type="common">Lager yeast</name>
    <name type="synonym">Saccharomyces cerevisiae x Saccharomyces eubayanus</name>
    <dbReference type="NCBI Taxonomy" id="27292"/>
    <lineage>
        <taxon>Eukaryota</taxon>
        <taxon>Fungi</taxon>
        <taxon>Dikarya</taxon>
        <taxon>Ascomycota</taxon>
        <taxon>Saccharomycotina</taxon>
        <taxon>Saccharomycetes</taxon>
        <taxon>Saccharomycetales</taxon>
        <taxon>Saccharomycetaceae</taxon>
        <taxon>Saccharomyces</taxon>
    </lineage>
</organism>
<keyword evidence="3" id="KW-0479">Metal-binding</keyword>
<evidence type="ECO:0000256" key="6">
    <source>
        <dbReference type="ARBA" id="ARBA00039017"/>
    </source>
</evidence>
<dbReference type="InterPro" id="IPR000868">
    <property type="entry name" value="Isochorismatase-like_dom"/>
</dbReference>
<dbReference type="PANTHER" id="PTHR11080">
    <property type="entry name" value="PYRAZINAMIDASE/NICOTINAMIDASE"/>
    <property type="match status" value="1"/>
</dbReference>
<evidence type="ECO:0000256" key="5">
    <source>
        <dbReference type="ARBA" id="ARBA00037900"/>
    </source>
</evidence>
<dbReference type="InterPro" id="IPR052347">
    <property type="entry name" value="Isochorismatase_Nicotinamidase"/>
</dbReference>
<feature type="domain" description="Isochorismatase-like" evidence="8">
    <location>
        <begin position="3"/>
        <end position="187"/>
    </location>
</feature>
<dbReference type="FunFam" id="3.40.50.850:FF:000010">
    <property type="entry name" value="Nicotinamidase"/>
    <property type="match status" value="1"/>
</dbReference>
<evidence type="ECO:0000256" key="1">
    <source>
        <dbReference type="ARBA" id="ARBA00006336"/>
    </source>
</evidence>
<evidence type="ECO:0000256" key="3">
    <source>
        <dbReference type="ARBA" id="ARBA00022723"/>
    </source>
</evidence>
<keyword evidence="2" id="KW-0662">Pyridine nucleotide biosynthesis</keyword>
<comment type="similarity">
    <text evidence="1">Belongs to the isochorismatase family.</text>
</comment>
<comment type="pathway">
    <text evidence="5">Cofactor biosynthesis; nicotinate biosynthesis; nicotinate from nicotinamide: step 1/1.</text>
</comment>
<accession>A0A6C1DRI2</accession>
<evidence type="ECO:0000256" key="7">
    <source>
        <dbReference type="ARBA" id="ARBA00043224"/>
    </source>
</evidence>
<keyword evidence="10" id="KW-1185">Reference proteome</keyword>
<name>A0A6C1DRI2_SACPS</name>
<dbReference type="InterPro" id="IPR036380">
    <property type="entry name" value="Isochorismatase-like_sf"/>
</dbReference>
<dbReference type="Pfam" id="PF00857">
    <property type="entry name" value="Isochorismatase"/>
    <property type="match status" value="1"/>
</dbReference>
<keyword evidence="4" id="KW-0378">Hydrolase</keyword>
<evidence type="ECO:0000259" key="8">
    <source>
        <dbReference type="Pfam" id="PF00857"/>
    </source>
</evidence>
<evidence type="ECO:0000256" key="2">
    <source>
        <dbReference type="ARBA" id="ARBA00022642"/>
    </source>
</evidence>
<protein>
    <recommendedName>
        <fullName evidence="6">nicotinamidase</fullName>
        <ecNumber evidence="6">3.5.1.19</ecNumber>
    </recommendedName>
    <alternativeName>
        <fullName evidence="7">Nicotinamide deamidase</fullName>
    </alternativeName>
</protein>
<dbReference type="PANTHER" id="PTHR11080:SF2">
    <property type="entry name" value="LD05707P"/>
    <property type="match status" value="1"/>
</dbReference>
<dbReference type="Proteomes" id="UP000501346">
    <property type="component" value="Chromosome ScVII"/>
</dbReference>
<dbReference type="OrthoDB" id="3341310at2759"/>
<evidence type="ECO:0000313" key="9">
    <source>
        <dbReference type="EMBL" id="QID79509.1"/>
    </source>
</evidence>
<dbReference type="GO" id="GO:0019363">
    <property type="term" value="P:pyridine nucleotide biosynthetic process"/>
    <property type="evidence" value="ECO:0007669"/>
    <property type="project" value="UniProtKB-KW"/>
</dbReference>
<dbReference type="EMBL" id="CP048988">
    <property type="protein sequence ID" value="QID79509.1"/>
    <property type="molecule type" value="Genomic_DNA"/>
</dbReference>
<dbReference type="EC" id="3.5.1.19" evidence="6"/>
<sequence length="216" mass="24993">MKTLIVVDMQNDFISPLGSLTVPKGEELINPISDLMQDADRDWHRIVVTRDWHPSRHISFAKNHKDKEPYSTYTYHSPRPGDDSTQEGILWPVHCVKNTWGSQLVDQIMDQVVTKHIKIVDKGFLTDREYYSAFHDIWNFHKTDMNKYLEKHHTDEVYIVGVALEYCVKATAISAAELGYKTTVLLDYTRPISDDPEVINKVKEELKAHNINVVDK</sequence>
<dbReference type="CDD" id="cd01011">
    <property type="entry name" value="nicotinamidase"/>
    <property type="match status" value="1"/>
</dbReference>
<reference evidence="9 10" key="1">
    <citation type="journal article" date="2019" name="BMC Genomics">
        <title>Chromosome level assembly and comparative genome analysis confirm lager-brewing yeasts originated from a single hybridization.</title>
        <authorList>
            <person name="Salazar A.N."/>
            <person name="Gorter de Vries A.R."/>
            <person name="van den Broek M."/>
            <person name="Brouwers N."/>
            <person name="de la Torre Cortes P."/>
            <person name="Kuijpers N.G.A."/>
            <person name="Daran J.G."/>
            <person name="Abeel T."/>
        </authorList>
    </citation>
    <scope>NUCLEOTIDE SEQUENCE [LARGE SCALE GENOMIC DNA]</scope>
    <source>
        <strain evidence="9 10">CBS 1483</strain>
    </source>
</reference>